<dbReference type="AlphaFoldDB" id="H2Y3T5"/>
<feature type="coiled-coil region" evidence="1">
    <location>
        <begin position="95"/>
        <end position="136"/>
    </location>
</feature>
<feature type="compositionally biased region" description="Polar residues" evidence="2">
    <location>
        <begin position="49"/>
        <end position="59"/>
    </location>
</feature>
<reference evidence="4" key="1">
    <citation type="journal article" date="2002" name="Science">
        <title>The draft genome of Ciona intestinalis: insights into chordate and vertebrate origins.</title>
        <authorList>
            <person name="Dehal P."/>
            <person name="Satou Y."/>
            <person name="Campbell R.K."/>
            <person name="Chapman J."/>
            <person name="Degnan B."/>
            <person name="De Tomaso A."/>
            <person name="Davidson B."/>
            <person name="Di Gregorio A."/>
            <person name="Gelpke M."/>
            <person name="Goodstein D.M."/>
            <person name="Harafuji N."/>
            <person name="Hastings K.E."/>
            <person name="Ho I."/>
            <person name="Hotta K."/>
            <person name="Huang W."/>
            <person name="Kawashima T."/>
            <person name="Lemaire P."/>
            <person name="Martinez D."/>
            <person name="Meinertzhagen I.A."/>
            <person name="Necula S."/>
            <person name="Nonaka M."/>
            <person name="Putnam N."/>
            <person name="Rash S."/>
            <person name="Saiga H."/>
            <person name="Satake M."/>
            <person name="Terry A."/>
            <person name="Yamada L."/>
            <person name="Wang H.G."/>
            <person name="Awazu S."/>
            <person name="Azumi K."/>
            <person name="Boore J."/>
            <person name="Branno M."/>
            <person name="Chin-Bow S."/>
            <person name="DeSantis R."/>
            <person name="Doyle S."/>
            <person name="Francino P."/>
            <person name="Keys D.N."/>
            <person name="Haga S."/>
            <person name="Hayashi H."/>
            <person name="Hino K."/>
            <person name="Imai K.S."/>
            <person name="Inaba K."/>
            <person name="Kano S."/>
            <person name="Kobayashi K."/>
            <person name="Kobayashi M."/>
            <person name="Lee B.I."/>
            <person name="Makabe K.W."/>
            <person name="Manohar C."/>
            <person name="Matassi G."/>
            <person name="Medina M."/>
            <person name="Mochizuki Y."/>
            <person name="Mount S."/>
            <person name="Morishita T."/>
            <person name="Miura S."/>
            <person name="Nakayama A."/>
            <person name="Nishizaka S."/>
            <person name="Nomoto H."/>
            <person name="Ohta F."/>
            <person name="Oishi K."/>
            <person name="Rigoutsos I."/>
            <person name="Sano M."/>
            <person name="Sasaki A."/>
            <person name="Sasakura Y."/>
            <person name="Shoguchi E."/>
            <person name="Shin-i T."/>
            <person name="Spagnuolo A."/>
            <person name="Stainier D."/>
            <person name="Suzuki M.M."/>
            <person name="Tassy O."/>
            <person name="Takatori N."/>
            <person name="Tokuoka M."/>
            <person name="Yagi K."/>
            <person name="Yoshizaki F."/>
            <person name="Wada S."/>
            <person name="Zhang C."/>
            <person name="Hyatt P.D."/>
            <person name="Larimer F."/>
            <person name="Detter C."/>
            <person name="Doggett N."/>
            <person name="Glavina T."/>
            <person name="Hawkins T."/>
            <person name="Richardson P."/>
            <person name="Lucas S."/>
            <person name="Kohara Y."/>
            <person name="Levine M."/>
            <person name="Satoh N."/>
            <person name="Rokhsar D.S."/>
        </authorList>
    </citation>
    <scope>NUCLEOTIDE SEQUENCE [LARGE SCALE GENOMIC DNA]</scope>
</reference>
<evidence type="ECO:0000313" key="3">
    <source>
        <dbReference type="Ensembl" id="ENSCINP00000036571.1"/>
    </source>
</evidence>
<keyword evidence="1" id="KW-0175">Coiled coil</keyword>
<evidence type="ECO:0000256" key="1">
    <source>
        <dbReference type="SAM" id="Coils"/>
    </source>
</evidence>
<protein>
    <submittedName>
        <fullName evidence="3">Uncharacterized protein</fullName>
    </submittedName>
</protein>
<reference evidence="3" key="2">
    <citation type="journal article" date="2008" name="Genome Biol.">
        <title>Improved genome assembly and evidence-based global gene model set for the chordate Ciona intestinalis: new insight into intron and operon populations.</title>
        <authorList>
            <person name="Satou Y."/>
            <person name="Mineta K."/>
            <person name="Ogasawara M."/>
            <person name="Sasakura Y."/>
            <person name="Shoguchi E."/>
            <person name="Ueno K."/>
            <person name="Yamada L."/>
            <person name="Matsumoto J."/>
            <person name="Wasserscheid J."/>
            <person name="Dewar K."/>
            <person name="Wiley G.B."/>
            <person name="Macmil S.L."/>
            <person name="Roe B.A."/>
            <person name="Zeller R.W."/>
            <person name="Hastings K.E."/>
            <person name="Lemaire P."/>
            <person name="Lindquist E."/>
            <person name="Endo T."/>
            <person name="Hotta K."/>
            <person name="Inaba K."/>
        </authorList>
    </citation>
    <scope>NUCLEOTIDE SEQUENCE [LARGE SCALE GENOMIC DNA]</scope>
    <source>
        <strain evidence="3">wild type</strain>
    </source>
</reference>
<accession>H2Y3T5</accession>
<dbReference type="Ensembl" id="ENSCINT00000035833.1">
    <property type="protein sequence ID" value="ENSCINP00000036571.1"/>
    <property type="gene ID" value="ENSCING00000019795.1"/>
</dbReference>
<dbReference type="HOGENOM" id="CLU_1844396_0_0_1"/>
<proteinExistence type="predicted"/>
<name>H2Y3T5_CIOIN</name>
<evidence type="ECO:0000313" key="4">
    <source>
        <dbReference type="Proteomes" id="UP000008144"/>
    </source>
</evidence>
<reference evidence="3" key="4">
    <citation type="submission" date="2025-09" db="UniProtKB">
        <authorList>
            <consortium name="Ensembl"/>
        </authorList>
    </citation>
    <scope>IDENTIFICATION</scope>
</reference>
<organism evidence="3 4">
    <name type="scientific">Ciona intestinalis</name>
    <name type="common">Transparent sea squirt</name>
    <name type="synonym">Ascidia intestinalis</name>
    <dbReference type="NCBI Taxonomy" id="7719"/>
    <lineage>
        <taxon>Eukaryota</taxon>
        <taxon>Metazoa</taxon>
        <taxon>Chordata</taxon>
        <taxon>Tunicata</taxon>
        <taxon>Ascidiacea</taxon>
        <taxon>Phlebobranchia</taxon>
        <taxon>Cionidae</taxon>
        <taxon>Ciona</taxon>
    </lineage>
</organism>
<dbReference type="Proteomes" id="UP000008144">
    <property type="component" value="Chromosome 3"/>
</dbReference>
<feature type="compositionally biased region" description="Polar residues" evidence="2">
    <location>
        <begin position="14"/>
        <end position="30"/>
    </location>
</feature>
<feature type="region of interest" description="Disordered" evidence="2">
    <location>
        <begin position="1"/>
        <end position="59"/>
    </location>
</feature>
<dbReference type="InParanoid" id="H2Y3T5"/>
<keyword evidence="4" id="KW-1185">Reference proteome</keyword>
<evidence type="ECO:0000256" key="2">
    <source>
        <dbReference type="SAM" id="MobiDB-lite"/>
    </source>
</evidence>
<feature type="compositionally biased region" description="Basic and acidic residues" evidence="2">
    <location>
        <begin position="31"/>
        <end position="43"/>
    </location>
</feature>
<sequence>MGHAMVGAPASIIGTPQTKTRLRSQLNKTTDISDRPAAERRDSGLSGCGNVTNAASPSGTITPVFEEKAASHFCYPATTKLSSSNAADDKNTDVKVLLEEENRRLRKENEALTKELAKSHDIIKNLQVQVDNMQSESHV</sequence>
<dbReference type="EMBL" id="EAAA01001640">
    <property type="status" value="NOT_ANNOTATED_CDS"/>
    <property type="molecule type" value="Genomic_DNA"/>
</dbReference>
<reference evidence="3" key="3">
    <citation type="submission" date="2025-08" db="UniProtKB">
        <authorList>
            <consortium name="Ensembl"/>
        </authorList>
    </citation>
    <scope>IDENTIFICATION</scope>
</reference>